<proteinExistence type="predicted"/>
<dbReference type="Proteomes" id="UP000032141">
    <property type="component" value="Chromosome C4"/>
</dbReference>
<reference evidence="3 4" key="1">
    <citation type="journal article" date="2014" name="Genome Biol.">
        <title>Transcriptome and methylome profiling reveals relics of genome dominance in the mesopolyploid Brassica oleracea.</title>
        <authorList>
            <person name="Parkin I.A."/>
            <person name="Koh C."/>
            <person name="Tang H."/>
            <person name="Robinson S.J."/>
            <person name="Kagale S."/>
            <person name="Clarke W.E."/>
            <person name="Town C.D."/>
            <person name="Nixon J."/>
            <person name="Krishnakumar V."/>
            <person name="Bidwell S.L."/>
            <person name="Denoeud F."/>
            <person name="Belcram H."/>
            <person name="Links M.G."/>
            <person name="Just J."/>
            <person name="Clarke C."/>
            <person name="Bender T."/>
            <person name="Huebert T."/>
            <person name="Mason A.S."/>
            <person name="Pires J.C."/>
            <person name="Barker G."/>
            <person name="Moore J."/>
            <person name="Walley P.G."/>
            <person name="Manoli S."/>
            <person name="Batley J."/>
            <person name="Edwards D."/>
            <person name="Nelson M.N."/>
            <person name="Wang X."/>
            <person name="Paterson A.H."/>
            <person name="King G."/>
            <person name="Bancroft I."/>
            <person name="Chalhoub B."/>
            <person name="Sharpe A.G."/>
        </authorList>
    </citation>
    <scope>NUCLEOTIDE SEQUENCE</scope>
    <source>
        <strain evidence="3 4">cv. TO1000</strain>
    </source>
</reference>
<name>A0A0D3C026_BRAOL</name>
<keyword evidence="2" id="KW-0472">Membrane</keyword>
<reference evidence="3" key="2">
    <citation type="submission" date="2015-03" db="UniProtKB">
        <authorList>
            <consortium name="EnsemblPlants"/>
        </authorList>
    </citation>
    <scope>IDENTIFICATION</scope>
</reference>
<feature type="region of interest" description="Disordered" evidence="1">
    <location>
        <begin position="182"/>
        <end position="238"/>
    </location>
</feature>
<evidence type="ECO:0008006" key="5">
    <source>
        <dbReference type="Google" id="ProtNLM"/>
    </source>
</evidence>
<feature type="transmembrane region" description="Helical" evidence="2">
    <location>
        <begin position="400"/>
        <end position="421"/>
    </location>
</feature>
<dbReference type="AlphaFoldDB" id="A0A0D3C026"/>
<evidence type="ECO:0000313" key="3">
    <source>
        <dbReference type="EnsemblPlants" id="Bo4g139730.1"/>
    </source>
</evidence>
<organism evidence="3 4">
    <name type="scientific">Brassica oleracea var. oleracea</name>
    <dbReference type="NCBI Taxonomy" id="109376"/>
    <lineage>
        <taxon>Eukaryota</taxon>
        <taxon>Viridiplantae</taxon>
        <taxon>Streptophyta</taxon>
        <taxon>Embryophyta</taxon>
        <taxon>Tracheophyta</taxon>
        <taxon>Spermatophyta</taxon>
        <taxon>Magnoliopsida</taxon>
        <taxon>eudicotyledons</taxon>
        <taxon>Gunneridae</taxon>
        <taxon>Pentapetalae</taxon>
        <taxon>rosids</taxon>
        <taxon>malvids</taxon>
        <taxon>Brassicales</taxon>
        <taxon>Brassicaceae</taxon>
        <taxon>Brassiceae</taxon>
        <taxon>Brassica</taxon>
    </lineage>
</organism>
<feature type="region of interest" description="Disordered" evidence="1">
    <location>
        <begin position="23"/>
        <end position="54"/>
    </location>
</feature>
<dbReference type="HOGENOM" id="CLU_524163_0_0_1"/>
<sequence>MTNLEEKFTDLYNLLTKAPPLMEDLHRSPANGQNQVRDSELEPGCSLRSDANRDRPRLVDDRDSLIRRIELPLFNGEDAYGWIALAERYFRNGGYGEATKLDLVSNRLLARFSRVKLRDPSQHFFNVQQTGNVAEYIHTFEDLSTQVSSLSDTQKEVDLPDMISTAYQMESSSLFSVVQKEMQTRNKDKAGGSSSVSKSYSSFNPHSGWKQKQVQQEKTQQDKNQPAKQPGNIRPALRLTETQIAEKRRLGLCYTCDAKWNRQHVCPNASLRVLTVINGLEMELIGNESMEIDEDDIVWEPQLKTITLQSFYGISSPTTTKLKGVIKKHTMRLRVGGWVKLESPTEDIQVQEISISKTQPGSKFVESFLGDIFCTERCVMELDFEETEARDLKKPHSPSLLPSLFVFFLHYFLSYCGYYILNQKKTSTRRLADLLSSPKSFGGSLNEESRRRFSSMPKNRWLAPHGESVALPSSRIGGYLRQISVTLFDESRCLSSKNPGGYPRRSQSVALLSLRIGGCC</sequence>
<feature type="compositionally biased region" description="Low complexity" evidence="1">
    <location>
        <begin position="193"/>
        <end position="202"/>
    </location>
</feature>
<evidence type="ECO:0000313" key="4">
    <source>
        <dbReference type="Proteomes" id="UP000032141"/>
    </source>
</evidence>
<evidence type="ECO:0000256" key="2">
    <source>
        <dbReference type="SAM" id="Phobius"/>
    </source>
</evidence>
<dbReference type="EnsemblPlants" id="Bo4g139730.1">
    <property type="protein sequence ID" value="Bo4g139730.1"/>
    <property type="gene ID" value="Bo4g139730"/>
</dbReference>
<keyword evidence="2" id="KW-1133">Transmembrane helix</keyword>
<protein>
    <recommendedName>
        <fullName evidence="5">Retrotransposon gag domain-containing protein</fullName>
    </recommendedName>
</protein>
<evidence type="ECO:0000256" key="1">
    <source>
        <dbReference type="SAM" id="MobiDB-lite"/>
    </source>
</evidence>
<keyword evidence="2" id="KW-0812">Transmembrane</keyword>
<feature type="compositionally biased region" description="Low complexity" evidence="1">
    <location>
        <begin position="210"/>
        <end position="224"/>
    </location>
</feature>
<accession>A0A0D3C026</accession>
<keyword evidence="4" id="KW-1185">Reference proteome</keyword>
<dbReference type="Gramene" id="Bo4g139730.1">
    <property type="protein sequence ID" value="Bo4g139730.1"/>
    <property type="gene ID" value="Bo4g139730"/>
</dbReference>